<reference evidence="2" key="1">
    <citation type="submission" date="2019-11" db="EMBL/GenBank/DDBJ databases">
        <title>Genome sequence of Heliorestis convoluta strain HH, an alkaliphilic and minimalistic phototrophic bacterium from a soda lake in Egypt.</title>
        <authorList>
            <person name="Dewey E.D."/>
            <person name="Stokes L.M."/>
            <person name="Burchell B.M."/>
            <person name="Shaffer K.N."/>
            <person name="Huntington A.M."/>
            <person name="Baker J.M."/>
            <person name="Nadendla S."/>
            <person name="Giglio M.G."/>
            <person name="Touchman J.W."/>
            <person name="Blankenship R.E."/>
            <person name="Madigan M.T."/>
            <person name="Sattley W.M."/>
        </authorList>
    </citation>
    <scope>NUCLEOTIDE SEQUENCE [LARGE SCALE GENOMIC DNA]</scope>
    <source>
        <strain evidence="2">HH</strain>
    </source>
</reference>
<dbReference type="EMBL" id="CP045875">
    <property type="protein sequence ID" value="QGG48627.1"/>
    <property type="molecule type" value="Genomic_DNA"/>
</dbReference>
<dbReference type="AlphaFoldDB" id="A0A5Q2N1E3"/>
<evidence type="ECO:0000313" key="2">
    <source>
        <dbReference type="Proteomes" id="UP000366051"/>
    </source>
</evidence>
<organism evidence="1 2">
    <name type="scientific">Heliorestis convoluta</name>
    <dbReference type="NCBI Taxonomy" id="356322"/>
    <lineage>
        <taxon>Bacteria</taxon>
        <taxon>Bacillati</taxon>
        <taxon>Bacillota</taxon>
        <taxon>Clostridia</taxon>
        <taxon>Eubacteriales</taxon>
        <taxon>Heliobacteriaceae</taxon>
        <taxon>Heliorestis</taxon>
    </lineage>
</organism>
<sequence>MYRNRKGFHWNDPELVKTKRLFCYNKEHRGKIFSVLLAQLFFVVWTRLDFG</sequence>
<keyword evidence="2" id="KW-1185">Reference proteome</keyword>
<gene>
    <name evidence="1" type="ORF">FTV88_2534</name>
</gene>
<proteinExistence type="predicted"/>
<protein>
    <submittedName>
        <fullName evidence="1">Uncharacterized protein</fullName>
    </submittedName>
</protein>
<name>A0A5Q2N1E3_9FIRM</name>
<dbReference type="KEGG" id="hcv:FTV88_2534"/>
<evidence type="ECO:0000313" key="1">
    <source>
        <dbReference type="EMBL" id="QGG48627.1"/>
    </source>
</evidence>
<dbReference type="Proteomes" id="UP000366051">
    <property type="component" value="Chromosome"/>
</dbReference>
<accession>A0A5Q2N1E3</accession>